<dbReference type="STRING" id="983.SAMN05443543_102361"/>
<dbReference type="InterPro" id="IPR025665">
    <property type="entry name" value="Beta-barrel_OMP_2"/>
</dbReference>
<evidence type="ECO:0000313" key="2">
    <source>
        <dbReference type="EMBL" id="GEC70732.1"/>
    </source>
</evidence>
<evidence type="ECO:0000313" key="3">
    <source>
        <dbReference type="Proteomes" id="UP000316775"/>
    </source>
</evidence>
<keyword evidence="3" id="KW-1185">Reference proteome</keyword>
<accession>A0A4Y4AUF2</accession>
<dbReference type="AlphaFoldDB" id="A0A4Y4AUF2"/>
<sequence>MFIVYKLVKKYLLNYKKTLGLWLFKILIMKKLTLTFYFLLVSAFSFAQYGYRDSNRIGISAGVNQFTLNTDNFETKPQTGWNAGLSVRGNFYDNWDMVYAIQFSENNFSVATDQLVFGKEDVNYKLPSAQISLQLSYILIENHLSFEFGPLVQVNGKFKVESGKENNVISGTTLLAKDIVDISKFNFYPTVGITAGVKHFRLNVSYQYGISNMLGSLNSKNPGYNFKGNPGILNGNVILYL</sequence>
<reference evidence="2 3" key="1">
    <citation type="submission" date="2019-06" db="EMBL/GenBank/DDBJ databases">
        <title>Whole genome shotgun sequence of Flavobacterium flevense NBRC 14960.</title>
        <authorList>
            <person name="Hosoyama A."/>
            <person name="Uohara A."/>
            <person name="Ohji S."/>
            <person name="Ichikawa N."/>
        </authorList>
    </citation>
    <scope>NUCLEOTIDE SEQUENCE [LARGE SCALE GENOMIC DNA]</scope>
    <source>
        <strain evidence="2 3">NBRC 14960</strain>
    </source>
</reference>
<dbReference type="Proteomes" id="UP000316775">
    <property type="component" value="Unassembled WGS sequence"/>
</dbReference>
<dbReference type="EMBL" id="BJNP01000002">
    <property type="protein sequence ID" value="GEC70732.1"/>
    <property type="molecule type" value="Genomic_DNA"/>
</dbReference>
<dbReference type="Pfam" id="PF13568">
    <property type="entry name" value="OMP_b-brl_2"/>
    <property type="match status" value="1"/>
</dbReference>
<organism evidence="2 3">
    <name type="scientific">Flavobacterium flevense</name>
    <dbReference type="NCBI Taxonomy" id="983"/>
    <lineage>
        <taxon>Bacteria</taxon>
        <taxon>Pseudomonadati</taxon>
        <taxon>Bacteroidota</taxon>
        <taxon>Flavobacteriia</taxon>
        <taxon>Flavobacteriales</taxon>
        <taxon>Flavobacteriaceae</taxon>
        <taxon>Flavobacterium</taxon>
    </lineage>
</organism>
<protein>
    <recommendedName>
        <fullName evidence="1">Outer membrane protein beta-barrel domain-containing protein</fullName>
    </recommendedName>
</protein>
<comment type="caution">
    <text evidence="2">The sequence shown here is derived from an EMBL/GenBank/DDBJ whole genome shotgun (WGS) entry which is preliminary data.</text>
</comment>
<feature type="domain" description="Outer membrane protein beta-barrel" evidence="1">
    <location>
        <begin position="54"/>
        <end position="214"/>
    </location>
</feature>
<evidence type="ECO:0000259" key="1">
    <source>
        <dbReference type="Pfam" id="PF13568"/>
    </source>
</evidence>
<name>A0A4Y4AUF2_9FLAO</name>
<gene>
    <name evidence="2" type="ORF">FFL01_02710</name>
</gene>
<proteinExistence type="predicted"/>